<dbReference type="Proteomes" id="UP000450012">
    <property type="component" value="Unassembled WGS sequence"/>
</dbReference>
<evidence type="ECO:0000313" key="2">
    <source>
        <dbReference type="Proteomes" id="UP000450012"/>
    </source>
</evidence>
<gene>
    <name evidence="1" type="ORF">GTP45_05205</name>
</gene>
<sequence>MFQNQLMTVQQVANILCASVSGVWAKAASDESFPKPFKLSAKQTRWKLSDLNAYIEMKAATTLH</sequence>
<name>A0A7X4KBE9_9BURK</name>
<reference evidence="1 2" key="1">
    <citation type="submission" date="2019-12" db="EMBL/GenBank/DDBJ databases">
        <title>Novel species isolated from a subtropical stream in China.</title>
        <authorList>
            <person name="Lu H."/>
        </authorList>
    </citation>
    <scope>NUCLEOTIDE SEQUENCE [LARGE SCALE GENOMIC DNA]</scope>
    <source>
        <strain evidence="1 2">FT55W</strain>
    </source>
</reference>
<accession>A0A7X4KBE9</accession>
<keyword evidence="2" id="KW-1185">Reference proteome</keyword>
<proteinExistence type="predicted"/>
<dbReference type="RefSeq" id="WP_161012832.1">
    <property type="nucleotide sequence ID" value="NZ_WWCK01000002.1"/>
</dbReference>
<dbReference type="EMBL" id="WWCK01000002">
    <property type="protein sequence ID" value="MYM66233.1"/>
    <property type="molecule type" value="Genomic_DNA"/>
</dbReference>
<evidence type="ECO:0000313" key="1">
    <source>
        <dbReference type="EMBL" id="MYM66233.1"/>
    </source>
</evidence>
<comment type="caution">
    <text evidence="1">The sequence shown here is derived from an EMBL/GenBank/DDBJ whole genome shotgun (WGS) entry which is preliminary data.</text>
</comment>
<organism evidence="1 2">
    <name type="scientific">Duganella rivi</name>
    <dbReference type="NCBI Taxonomy" id="2666083"/>
    <lineage>
        <taxon>Bacteria</taxon>
        <taxon>Pseudomonadati</taxon>
        <taxon>Pseudomonadota</taxon>
        <taxon>Betaproteobacteria</taxon>
        <taxon>Burkholderiales</taxon>
        <taxon>Oxalobacteraceae</taxon>
        <taxon>Telluria group</taxon>
        <taxon>Duganella</taxon>
    </lineage>
</organism>
<protein>
    <submittedName>
        <fullName evidence="1">AlpA family phage regulatory protein</fullName>
    </submittedName>
</protein>
<dbReference type="AlphaFoldDB" id="A0A7X4KBE9"/>